<dbReference type="Proteomes" id="UP000824099">
    <property type="component" value="Unassembled WGS sequence"/>
</dbReference>
<dbReference type="Gene3D" id="3.40.980.10">
    <property type="entry name" value="MoaB/Mog-like domain"/>
    <property type="match status" value="1"/>
</dbReference>
<name>A0A9D1MQ92_9FIRM</name>
<evidence type="ECO:0000313" key="3">
    <source>
        <dbReference type="EMBL" id="HIU64479.1"/>
    </source>
</evidence>
<dbReference type="HAMAP" id="MF_00226_B">
    <property type="entry name" value="CinA_B"/>
    <property type="match status" value="1"/>
</dbReference>
<dbReference type="Pfam" id="PF02464">
    <property type="entry name" value="CinA"/>
    <property type="match status" value="1"/>
</dbReference>
<comment type="similarity">
    <text evidence="1">Belongs to the CinA family.</text>
</comment>
<dbReference type="SMART" id="SM00852">
    <property type="entry name" value="MoCF_biosynth"/>
    <property type="match status" value="1"/>
</dbReference>
<dbReference type="Gene3D" id="3.30.70.2860">
    <property type="match status" value="1"/>
</dbReference>
<dbReference type="Pfam" id="PF00994">
    <property type="entry name" value="MoCF_biosynth"/>
    <property type="match status" value="1"/>
</dbReference>
<dbReference type="InterPro" id="IPR041424">
    <property type="entry name" value="CinA_KH"/>
</dbReference>
<organism evidence="3 4">
    <name type="scientific">Candidatus Avacidaminococcus intestinavium</name>
    <dbReference type="NCBI Taxonomy" id="2840684"/>
    <lineage>
        <taxon>Bacteria</taxon>
        <taxon>Bacillati</taxon>
        <taxon>Bacillota</taxon>
        <taxon>Negativicutes</taxon>
        <taxon>Acidaminococcales</taxon>
        <taxon>Acidaminococcaceae</taxon>
        <taxon>Acidaminococcaceae incertae sedis</taxon>
        <taxon>Candidatus Avacidaminococcus</taxon>
    </lineage>
</organism>
<dbReference type="Pfam" id="PF18146">
    <property type="entry name" value="CinA_KH"/>
    <property type="match status" value="1"/>
</dbReference>
<dbReference type="AlphaFoldDB" id="A0A9D1MQ92"/>
<sequence length="414" mass="44530">MIVEVINTGTELLLGEILNTNFQYLSQELNRRGYDVLFQTTVGDNEKRLQDVLQIAWQRADIVITTGGLGPTRGDITKEVVASCLGLPLEMDDESLQRIQGFFANRGAVMPKNNLKQALKPLGAVILKNDTGTAPGLAVEHGKNLTVLLPGPPNEMKHVFKNAVLPFLEHKFLQQGIIQSRVLKLRGIGESTVAEKLDDIILAQSNPTIAIYARSGEIVIRITAKGSNESEAEVLINGMAERVERRLEGKIYGSDGESLPQKLGNELLKRKCSIAFAESCTGGLASSMLTDIPGSSEYLLGSVVSYSNMAKEKVLNVSSASLHKYGAVSEQVAIEMAEGVRLLLGTSLGVSITGIAGPGGGTSDKPVGLVYIAVSSPYGTVWKKLNFSGTRTDNKLRSALNAFSLALDKLTEEF</sequence>
<accession>A0A9D1MQ92</accession>
<dbReference type="NCBIfam" id="NF001813">
    <property type="entry name" value="PRK00549.1"/>
    <property type="match status" value="1"/>
</dbReference>
<reference evidence="3" key="1">
    <citation type="submission" date="2020-10" db="EMBL/GenBank/DDBJ databases">
        <authorList>
            <person name="Gilroy R."/>
        </authorList>
    </citation>
    <scope>NUCLEOTIDE SEQUENCE</scope>
    <source>
        <strain evidence="3">CHK160-1198</strain>
    </source>
</reference>
<dbReference type="InterPro" id="IPR036653">
    <property type="entry name" value="CinA-like_C"/>
</dbReference>
<proteinExistence type="inferred from homology"/>
<comment type="caution">
    <text evidence="3">The sequence shown here is derived from an EMBL/GenBank/DDBJ whole genome shotgun (WGS) entry which is preliminary data.</text>
</comment>
<dbReference type="InterPro" id="IPR050101">
    <property type="entry name" value="CinA"/>
</dbReference>
<protein>
    <recommendedName>
        <fullName evidence="1">Putative competence-damage inducible protein</fullName>
    </recommendedName>
</protein>
<dbReference type="SUPFAM" id="SSF142433">
    <property type="entry name" value="CinA-like"/>
    <property type="match status" value="1"/>
</dbReference>
<gene>
    <name evidence="1" type="primary">cinA</name>
    <name evidence="3" type="ORF">IAB06_05550</name>
</gene>
<dbReference type="CDD" id="cd00885">
    <property type="entry name" value="cinA"/>
    <property type="match status" value="1"/>
</dbReference>
<evidence type="ECO:0000313" key="4">
    <source>
        <dbReference type="Proteomes" id="UP000824099"/>
    </source>
</evidence>
<dbReference type="NCBIfam" id="TIGR00177">
    <property type="entry name" value="molyb_syn"/>
    <property type="match status" value="1"/>
</dbReference>
<dbReference type="InterPro" id="IPR001453">
    <property type="entry name" value="MoaB/Mog_dom"/>
</dbReference>
<dbReference type="NCBIfam" id="TIGR00199">
    <property type="entry name" value="PncC_domain"/>
    <property type="match status" value="1"/>
</dbReference>
<dbReference type="PANTHER" id="PTHR13939:SF0">
    <property type="entry name" value="NMN AMIDOHYDROLASE-LIKE PROTEIN YFAY"/>
    <property type="match status" value="1"/>
</dbReference>
<dbReference type="InterPro" id="IPR008136">
    <property type="entry name" value="CinA_C"/>
</dbReference>
<dbReference type="NCBIfam" id="TIGR00200">
    <property type="entry name" value="cinA_nterm"/>
    <property type="match status" value="1"/>
</dbReference>
<feature type="domain" description="MoaB/Mog" evidence="2">
    <location>
        <begin position="4"/>
        <end position="171"/>
    </location>
</feature>
<dbReference type="PIRSF" id="PIRSF006728">
    <property type="entry name" value="CinA"/>
    <property type="match status" value="1"/>
</dbReference>
<evidence type="ECO:0000256" key="1">
    <source>
        <dbReference type="HAMAP-Rule" id="MF_00226"/>
    </source>
</evidence>
<reference evidence="3" key="2">
    <citation type="journal article" date="2021" name="PeerJ">
        <title>Extensive microbial diversity within the chicken gut microbiome revealed by metagenomics and culture.</title>
        <authorList>
            <person name="Gilroy R."/>
            <person name="Ravi A."/>
            <person name="Getino M."/>
            <person name="Pursley I."/>
            <person name="Horton D.L."/>
            <person name="Alikhan N.F."/>
            <person name="Baker D."/>
            <person name="Gharbi K."/>
            <person name="Hall N."/>
            <person name="Watson M."/>
            <person name="Adriaenssens E.M."/>
            <person name="Foster-Nyarko E."/>
            <person name="Jarju S."/>
            <person name="Secka A."/>
            <person name="Antonio M."/>
            <person name="Oren A."/>
            <person name="Chaudhuri R.R."/>
            <person name="La Ragione R."/>
            <person name="Hildebrand F."/>
            <person name="Pallen M.J."/>
        </authorList>
    </citation>
    <scope>NUCLEOTIDE SEQUENCE</scope>
    <source>
        <strain evidence="3">CHK160-1198</strain>
    </source>
</reference>
<dbReference type="InterPro" id="IPR036425">
    <property type="entry name" value="MoaB/Mog-like_dom_sf"/>
</dbReference>
<dbReference type="SUPFAM" id="SSF53218">
    <property type="entry name" value="Molybdenum cofactor biosynthesis proteins"/>
    <property type="match status" value="1"/>
</dbReference>
<dbReference type="Gene3D" id="3.90.950.20">
    <property type="entry name" value="CinA-like"/>
    <property type="match status" value="1"/>
</dbReference>
<dbReference type="PANTHER" id="PTHR13939">
    <property type="entry name" value="NICOTINAMIDE-NUCLEOTIDE AMIDOHYDROLASE PNCC"/>
    <property type="match status" value="1"/>
</dbReference>
<dbReference type="InterPro" id="IPR008135">
    <property type="entry name" value="Competence-induced_CinA"/>
</dbReference>
<dbReference type="EMBL" id="DVNI01000089">
    <property type="protein sequence ID" value="HIU64479.1"/>
    <property type="molecule type" value="Genomic_DNA"/>
</dbReference>
<evidence type="ECO:0000259" key="2">
    <source>
        <dbReference type="SMART" id="SM00852"/>
    </source>
</evidence>